<dbReference type="EMBL" id="CM043016">
    <property type="protein sequence ID" value="KAI4467106.1"/>
    <property type="molecule type" value="Genomic_DNA"/>
</dbReference>
<sequence length="1619" mass="183717">MGIDSISFNILSCKSRGAATEAGTCDKIRKSMYQAQSQDLVFNENILLQTLGFDVAIDHPHTHVVRCCHLVRASKDLAQTSYFMASNSLHLTTMCLQYKPTVVACFCIHLVCKWSNWEIPLSNERREWFSYVDSTVTADLLRQLTEEFLTIFERCPSRLKEKIMAIGGYSPFETDKKLAIIPDMKDEYHRPHYDNSTKPGSIDDAQQHKQRPSRPHESSSSSGGSSGSQQQSMDRDYRDKREAERIARHSSSKPAASNSVNKQPIPHGHHRPMVDPKLKQHSRPSSGFVPPHRDLLREATRDIGLKDYREQSRDVTDNNRDVKMSSSSNSSNSRDLQIRSSEKEQQKRDSMLKPNVSSDGSSSSFTDNKQQQRGDMQRLSTSNSRSTMDPNKLSSSHQQHLNKHESSSSRHIDDSKQPHVNEIKKHLSAVGVYDKNSSSFLGKSMNTTSRKMESPFITSADVSKSVPNKMSSSMNSVKTESHNGNTNTTSNSYLPVIEDKIKSEIKHEMKEEIVPLQQPNIIKKPSLFSPEKSPQKTPPHKLLTDLPTTPSTSHIPPISPFNSPDGIVEKHRNRTASSSSEPELRPVMKKIDQVEGFENLLRDPSIGIKVNHHVPDIITPIPDSKPDKLSNQLKEMSKEMKPPDLIPPFANPITSQSQLIVNGIETNPTLISNLLKETHTISHLPTITSPPVEKTIEIKEQQKEKDHHHKERKKKNKEKHKHKDKDRSKEDKEKKKKHKDKDREKHKEKNKEKDKQPEVAPLAQPIKITISKDKIQPPDPAIIGAGLKIKIPKDRLKPDTISSEPPPTAPLKIKISKDVINNYSGESKKRERDRSSPKDGPPAKMSKSSHNRSSDSKQNGRSSYNKVSTYSNNNIHNNTKTRLQHQQQAPPPQQHFNNKVVQSNVACMPQPPQAMQPNYYYPPPFNMPPPMHPNINVPPPQFMYQDQQMYLYGNGGYPILHFRMGISISRNVDLSANEYLLKFADKENISPNDPFWNRFLAFNIKPPTSSTDQLSLDTKIEPICQKLLVNNLQSGNIGSLIRVFLTRCGELLGATNTNDNVYCWQIFNSLFTIRCILKYLTETVTEEQLIEHLEVGADNQTSRLESLIGALFGIIVDIPLKEFTYAVHLEAITCLIVFLSVQLHTNKKADQSSIYRLLMKGRQSIHAPLFMKSLINNFIEQRKAPPSFSTNQSHSIVLGLASELWSILTLSRKDNEEIESSVSGDIHEVPLATQSLLLVLILTNHYTTQTNPYRQCLFACLNSQDNNPIPPTKAPSIFKIDYSALFITLCKRANGDAATLLLYLLLHRNTSFKSHLLARLDLDQLVIPVLKTLYHAPDSNSHHIYMSLIILLILSEDDTFNRSVHETAFHGTVNVTFSEVSLGGLLVLVVIRTIQYNMLKMRDKYLHTNCLAALANMSAQFRELHPYVSQRLVSLFETLAKKYQKLVQQIESEKEMTGTETKLAITENSDVEQDLTVLEEVLRMVLEIFNSCLTNQLTNNPNLVYTLLYKKDIFEPFKRNGAFQDIVQNIYIVIEYFSQIIQTKSQQNEVDATQVLSIIQQGTKQWPKDKLTKFPELKFKYVEEDQPEEFFIPYVWALVSQQSMLHWSTEGAAILTASC</sequence>
<evidence type="ECO:0000313" key="2">
    <source>
        <dbReference type="Proteomes" id="UP001056778"/>
    </source>
</evidence>
<organism evidence="1 2">
    <name type="scientific">Holotrichia oblita</name>
    <name type="common">Chafer beetle</name>
    <dbReference type="NCBI Taxonomy" id="644536"/>
    <lineage>
        <taxon>Eukaryota</taxon>
        <taxon>Metazoa</taxon>
        <taxon>Ecdysozoa</taxon>
        <taxon>Arthropoda</taxon>
        <taxon>Hexapoda</taxon>
        <taxon>Insecta</taxon>
        <taxon>Pterygota</taxon>
        <taxon>Neoptera</taxon>
        <taxon>Endopterygota</taxon>
        <taxon>Coleoptera</taxon>
        <taxon>Polyphaga</taxon>
        <taxon>Scarabaeiformia</taxon>
        <taxon>Scarabaeidae</taxon>
        <taxon>Melolonthinae</taxon>
        <taxon>Holotrichia</taxon>
    </lineage>
</organism>
<keyword evidence="2" id="KW-1185">Reference proteome</keyword>
<reference evidence="1" key="1">
    <citation type="submission" date="2022-04" db="EMBL/GenBank/DDBJ databases">
        <title>Chromosome-scale genome assembly of Holotrichia oblita Faldermann.</title>
        <authorList>
            <person name="Rongchong L."/>
        </authorList>
    </citation>
    <scope>NUCLEOTIDE SEQUENCE</scope>
    <source>
        <strain evidence="1">81SQS9</strain>
    </source>
</reference>
<dbReference type="Proteomes" id="UP001056778">
    <property type="component" value="Chromosome 2"/>
</dbReference>
<gene>
    <name evidence="1" type="ORF">MML48_2g00014726</name>
</gene>
<proteinExistence type="predicted"/>
<comment type="caution">
    <text evidence="1">The sequence shown here is derived from an EMBL/GenBank/DDBJ whole genome shotgun (WGS) entry which is preliminary data.</text>
</comment>
<evidence type="ECO:0000313" key="1">
    <source>
        <dbReference type="EMBL" id="KAI4467106.1"/>
    </source>
</evidence>
<protein>
    <submittedName>
        <fullName evidence="1">Dymeclin</fullName>
    </submittedName>
</protein>
<accession>A0ACB9TJQ7</accession>
<name>A0ACB9TJQ7_HOLOL</name>